<organism evidence="16 17">
    <name type="scientific">Coffea arabica</name>
    <name type="common">Arabian coffee</name>
    <dbReference type="NCBI Taxonomy" id="13443"/>
    <lineage>
        <taxon>Eukaryota</taxon>
        <taxon>Viridiplantae</taxon>
        <taxon>Streptophyta</taxon>
        <taxon>Embryophyta</taxon>
        <taxon>Tracheophyta</taxon>
        <taxon>Spermatophyta</taxon>
        <taxon>Magnoliopsida</taxon>
        <taxon>eudicotyledons</taxon>
        <taxon>Gunneridae</taxon>
        <taxon>Pentapetalae</taxon>
        <taxon>asterids</taxon>
        <taxon>lamiids</taxon>
        <taxon>Gentianales</taxon>
        <taxon>Rubiaceae</taxon>
        <taxon>Ixoroideae</taxon>
        <taxon>Gardenieae complex</taxon>
        <taxon>Bertiereae - Coffeeae clade</taxon>
        <taxon>Coffeeae</taxon>
        <taxon>Coffea</taxon>
    </lineage>
</organism>
<evidence type="ECO:0000256" key="12">
    <source>
        <dbReference type="SAM" id="MobiDB-lite"/>
    </source>
</evidence>
<keyword evidence="10" id="KW-0325">Glycoprotein</keyword>
<keyword evidence="16" id="KW-1185">Reference proteome</keyword>
<feature type="transmembrane region" description="Helical" evidence="13">
    <location>
        <begin position="197"/>
        <end position="219"/>
    </location>
</feature>
<dbReference type="FunFam" id="3.40.50.300:FF:000066">
    <property type="entry name" value="ABC transporter B family member 1"/>
    <property type="match status" value="1"/>
</dbReference>
<dbReference type="InterPro" id="IPR027417">
    <property type="entry name" value="P-loop_NTPase"/>
</dbReference>
<dbReference type="InterPro" id="IPR003439">
    <property type="entry name" value="ABC_transporter-like_ATP-bd"/>
</dbReference>
<evidence type="ECO:0000256" key="11">
    <source>
        <dbReference type="ARBA" id="ARBA00062948"/>
    </source>
</evidence>
<feature type="transmembrane region" description="Helical" evidence="13">
    <location>
        <begin position="77"/>
        <end position="98"/>
    </location>
</feature>
<dbReference type="Gene3D" id="1.20.1560.10">
    <property type="entry name" value="ABC transporter type 1, transmembrane domain"/>
    <property type="match status" value="1"/>
</dbReference>
<dbReference type="InterPro" id="IPR017871">
    <property type="entry name" value="ABC_transporter-like_CS"/>
</dbReference>
<reference evidence="17" key="2">
    <citation type="submission" date="2025-08" db="UniProtKB">
        <authorList>
            <consortium name="RefSeq"/>
        </authorList>
    </citation>
    <scope>IDENTIFICATION</scope>
    <source>
        <tissue evidence="17">Leaves</tissue>
    </source>
</reference>
<feature type="transmembrane region" description="Helical" evidence="13">
    <location>
        <begin position="697"/>
        <end position="727"/>
    </location>
</feature>
<proteinExistence type="inferred from homology"/>
<feature type="region of interest" description="Disordered" evidence="12">
    <location>
        <begin position="1"/>
        <end position="34"/>
    </location>
</feature>
<keyword evidence="6" id="KW-0547">Nucleotide-binding</keyword>
<dbReference type="PROSITE" id="PS00211">
    <property type="entry name" value="ABC_TRANSPORTER_1"/>
    <property type="match status" value="2"/>
</dbReference>
<feature type="transmembrane region" description="Helical" evidence="13">
    <location>
        <begin position="225"/>
        <end position="244"/>
    </location>
</feature>
<dbReference type="SMART" id="SM00382">
    <property type="entry name" value="AAA"/>
    <property type="match status" value="2"/>
</dbReference>
<dbReference type="SUPFAM" id="SSF90123">
    <property type="entry name" value="ABC transporter transmembrane region"/>
    <property type="match status" value="2"/>
</dbReference>
<dbReference type="FunFam" id="3.40.50.300:FF:000205">
    <property type="entry name" value="ABC transporter B family member 4"/>
    <property type="match status" value="1"/>
</dbReference>
<evidence type="ECO:0000256" key="7">
    <source>
        <dbReference type="ARBA" id="ARBA00022840"/>
    </source>
</evidence>
<comment type="similarity">
    <text evidence="2">Belongs to the ABC transporter superfamily. ABCB family. Multidrug resistance exporter (TC 3.A.1.201) subfamily.</text>
</comment>
<dbReference type="GeneID" id="113739813"/>
<sequence length="1261" mass="139514">MSHHDDLEANPEALPAQEGPRKDEKASEEITEASPRVILDAKFEPLSAQKGSEKANTQPSKVIPYYKLYSCADTIDIILIIIGTVAAIVDGLLLVYRIRFWGQTIDFISDLHAKPEKFHQVIEVVKKLLYMGIAATVASFIRGICWAVSAERQVSNLRYSYLRSLLRQDITFFDEEIKTGQVIGNMSRDIGRTDAAIGYRVGLFIKLMATFIGGMIMAFSQAWQLAAVMCWTILPITLFGHFGIKILIRECVNEGVAYAKGDSVVLEALASIRTVISLNGERQTMSKYEKTLEEVQRSLTRAGIAAGGSIISLIDFIEYCGFSLIIWYGSRFVLDDRYSRGDLITVATYINSGTSCLVNAIGNFSAFPRGRVAASNIFRIINRESRIDAFNSHGKTLDHVEGEIEFRNVSFRYPSRRNIEVLSNFSVTITHGSKTALVGKSGCGKSTVVSLIQRYYDPDSGGIFIDGFDLKELRLEHLRKKIGLVSQEPVLFTLSIKDNITFGRDNVTDEEIRAAIALANAEKFLKELPQGLDTMVGENGVQLSGGQKQRIAIARAVLKNPRIILLDEATSALDLESQQIVVDSLNKISVGRTTLLITHRMSTVANANKIFVLERGSIVEEGTYSELMDQNGPFCQLILMQNIREESNKENSIGHFSMRERASLRKSSGDVFPSSEISYPSKKTIIKFWRFVRLKQVFFLFLGLVATITKALIPIIFGVIIAYVIGAFNLEAGRLRKEIKFWCIIIAVVALISPVAAVSQKYILIQASCWLLRVVNPLCFNKIVHMEVDWFDHVDNSSGALSSRLSTIAETLTKFIRDAAPQVVQHAVTVIAGLLVVLSGSWQLAVLSLAFIPLVLFNGWIELKFNGNSSKIIKVLYEEAGQVTKDAVEHIRTVASFSADKQVLQLFKIKCEGPLKKRIKCAYAEGASYGLSSFLLYFIYGATFYVGATLIRDGRATSTTFYLALFALTDEVLNVTNWLGLLKEFNVVKPCLRSVSSILNLESKLDSSLDTGLTIESLRGSIEFQHVNFSYSSRPHIQVLKDFCLSIPAGKTAALVGESGSGKSTIISLLQRFYNFNGGLILIDDIEIQKLNINWLRKQMALVSQEPALFDDTIKANITFGLDRDVSEAEIISAASLANAHHFISNLPQGYDTEVGQRGVKLSGGQKQRIAIARAIVRRPKILLLDEPTSALDLSSEQVVQEALNEVMVNRTTIVAAHRLSTVKHADIIAVMRHGVIAELGTHESLLKSQNGIYASLVALS</sequence>
<dbReference type="PROSITE" id="PS50893">
    <property type="entry name" value="ABC_TRANSPORTER_2"/>
    <property type="match status" value="2"/>
</dbReference>
<feature type="domain" description="ABC transporter" evidence="14">
    <location>
        <begin position="1022"/>
        <end position="1259"/>
    </location>
</feature>
<evidence type="ECO:0000256" key="4">
    <source>
        <dbReference type="ARBA" id="ARBA00022692"/>
    </source>
</evidence>
<feature type="domain" description="ABC transmembrane type-1" evidence="15">
    <location>
        <begin position="697"/>
        <end position="969"/>
    </location>
</feature>
<gene>
    <name evidence="17" type="primary">LOC113739813</name>
</gene>
<feature type="domain" description="ABC transporter" evidence="14">
    <location>
        <begin position="404"/>
        <end position="640"/>
    </location>
</feature>
<dbReference type="Gene3D" id="3.40.50.300">
    <property type="entry name" value="P-loop containing nucleotide triphosphate hydrolases"/>
    <property type="match status" value="2"/>
</dbReference>
<comment type="subcellular location">
    <subcellularLocation>
        <location evidence="1">Cell membrane</location>
        <topology evidence="1">Multi-pass membrane protein</topology>
    </subcellularLocation>
</comment>
<evidence type="ECO:0000256" key="5">
    <source>
        <dbReference type="ARBA" id="ARBA00022737"/>
    </source>
</evidence>
<dbReference type="Pfam" id="PF00005">
    <property type="entry name" value="ABC_tran"/>
    <property type="match status" value="2"/>
</dbReference>
<dbReference type="AlphaFoldDB" id="A0A6P6X6B0"/>
<keyword evidence="4 13" id="KW-0812">Transmembrane</keyword>
<keyword evidence="8 13" id="KW-1133">Transmembrane helix</keyword>
<dbReference type="GO" id="GO:0090374">
    <property type="term" value="P:oligopeptide export from mitochondrion"/>
    <property type="evidence" value="ECO:0007669"/>
    <property type="project" value="TreeGrafter"/>
</dbReference>
<name>A0A6P6X6B0_COFAR</name>
<dbReference type="CDD" id="cd18578">
    <property type="entry name" value="ABC_6TM_Pgp_ABCB1_D2_like"/>
    <property type="match status" value="1"/>
</dbReference>
<dbReference type="Pfam" id="PF00664">
    <property type="entry name" value="ABC_membrane"/>
    <property type="match status" value="2"/>
</dbReference>
<evidence type="ECO:0000256" key="3">
    <source>
        <dbReference type="ARBA" id="ARBA00022448"/>
    </source>
</evidence>
<dbReference type="PROSITE" id="PS50929">
    <property type="entry name" value="ABC_TM1F"/>
    <property type="match status" value="2"/>
</dbReference>
<evidence type="ECO:0000256" key="9">
    <source>
        <dbReference type="ARBA" id="ARBA00023136"/>
    </source>
</evidence>
<dbReference type="RefSeq" id="XP_027122954.1">
    <property type="nucleotide sequence ID" value="XM_027267153.2"/>
</dbReference>
<dbReference type="InterPro" id="IPR003593">
    <property type="entry name" value="AAA+_ATPase"/>
</dbReference>
<keyword evidence="5" id="KW-0677">Repeat</keyword>
<evidence type="ECO:0000259" key="14">
    <source>
        <dbReference type="PROSITE" id="PS50893"/>
    </source>
</evidence>
<dbReference type="InterPro" id="IPR039421">
    <property type="entry name" value="Type_1_exporter"/>
</dbReference>
<evidence type="ECO:0000256" key="13">
    <source>
        <dbReference type="SAM" id="Phobius"/>
    </source>
</evidence>
<accession>A0A6P6X6B0</accession>
<feature type="transmembrane region" description="Helical" evidence="13">
    <location>
        <begin position="739"/>
        <end position="758"/>
    </location>
</feature>
<dbReference type="GO" id="GO:0005524">
    <property type="term" value="F:ATP binding"/>
    <property type="evidence" value="ECO:0007669"/>
    <property type="project" value="UniProtKB-KW"/>
</dbReference>
<dbReference type="Proteomes" id="UP001652660">
    <property type="component" value="Chromosome 4c"/>
</dbReference>
<evidence type="ECO:0000256" key="6">
    <source>
        <dbReference type="ARBA" id="ARBA00022741"/>
    </source>
</evidence>
<feature type="compositionally biased region" description="Basic and acidic residues" evidence="12">
    <location>
        <begin position="19"/>
        <end position="28"/>
    </location>
</feature>
<evidence type="ECO:0000256" key="8">
    <source>
        <dbReference type="ARBA" id="ARBA00022989"/>
    </source>
</evidence>
<dbReference type="CDD" id="cd03249">
    <property type="entry name" value="ABC_MTABC3_MDL1_MDL2"/>
    <property type="match status" value="2"/>
</dbReference>
<evidence type="ECO:0000259" key="15">
    <source>
        <dbReference type="PROSITE" id="PS50929"/>
    </source>
</evidence>
<dbReference type="GO" id="GO:0015421">
    <property type="term" value="F:ABC-type oligopeptide transporter activity"/>
    <property type="evidence" value="ECO:0007669"/>
    <property type="project" value="TreeGrafter"/>
</dbReference>
<dbReference type="InterPro" id="IPR036640">
    <property type="entry name" value="ABC1_TM_sf"/>
</dbReference>
<dbReference type="OrthoDB" id="6500128at2759"/>
<evidence type="ECO:0000313" key="17">
    <source>
        <dbReference type="RefSeq" id="XP_027122954.1"/>
    </source>
</evidence>
<keyword evidence="3" id="KW-0813">Transport</keyword>
<feature type="transmembrane region" description="Helical" evidence="13">
    <location>
        <begin position="926"/>
        <end position="948"/>
    </location>
</feature>
<keyword evidence="7" id="KW-0067">ATP-binding</keyword>
<reference evidence="16" key="1">
    <citation type="journal article" date="2025" name="Foods">
        <title>Unveiling the Microbial Signatures of Arabica Coffee Cherries: Insights into Ripeness Specific Diversity, Functional Traits, and Implications for Quality and Safety.</title>
        <authorList>
            <consortium name="RefSeq"/>
            <person name="Tenea G.N."/>
            <person name="Cifuentes V."/>
            <person name="Reyes P."/>
            <person name="Cevallos-Vallejos M."/>
        </authorList>
    </citation>
    <scope>NUCLEOTIDE SEQUENCE [LARGE SCALE GENOMIC DNA]</scope>
</reference>
<feature type="domain" description="ABC transmembrane type-1" evidence="15">
    <location>
        <begin position="81"/>
        <end position="369"/>
    </location>
</feature>
<dbReference type="PANTHER" id="PTHR43394">
    <property type="entry name" value="ATP-DEPENDENT PERMEASE MDL1, MITOCHONDRIAL"/>
    <property type="match status" value="1"/>
</dbReference>
<keyword evidence="9 13" id="KW-0472">Membrane</keyword>
<dbReference type="GO" id="GO:0016887">
    <property type="term" value="F:ATP hydrolysis activity"/>
    <property type="evidence" value="ECO:0007669"/>
    <property type="project" value="InterPro"/>
</dbReference>
<feature type="transmembrane region" description="Helical" evidence="13">
    <location>
        <begin position="844"/>
        <end position="861"/>
    </location>
</feature>
<dbReference type="InterPro" id="IPR011527">
    <property type="entry name" value="ABC1_TM_dom"/>
</dbReference>
<comment type="subunit">
    <text evidence="11">Interacts with 1-naphthylphthalamic acid (NPA).</text>
</comment>
<protein>
    <submittedName>
        <fullName evidence="17">ABC transporter B family member 5</fullName>
    </submittedName>
</protein>
<evidence type="ECO:0000313" key="16">
    <source>
        <dbReference type="Proteomes" id="UP001652660"/>
    </source>
</evidence>
<dbReference type="GO" id="GO:0005886">
    <property type="term" value="C:plasma membrane"/>
    <property type="evidence" value="ECO:0007669"/>
    <property type="project" value="UniProtKB-SubCell"/>
</dbReference>
<dbReference type="SUPFAM" id="SSF52540">
    <property type="entry name" value="P-loop containing nucleoside triphosphate hydrolases"/>
    <property type="match status" value="2"/>
</dbReference>
<dbReference type="PANTHER" id="PTHR43394:SF16">
    <property type="entry name" value="ABC TRANSPORTER B FAMILY MEMBER 4-LIKE ISOFORM X1"/>
    <property type="match status" value="1"/>
</dbReference>
<dbReference type="GO" id="GO:0005743">
    <property type="term" value="C:mitochondrial inner membrane"/>
    <property type="evidence" value="ECO:0007669"/>
    <property type="project" value="TreeGrafter"/>
</dbReference>
<evidence type="ECO:0000256" key="2">
    <source>
        <dbReference type="ARBA" id="ARBA00007577"/>
    </source>
</evidence>
<evidence type="ECO:0000256" key="1">
    <source>
        <dbReference type="ARBA" id="ARBA00004651"/>
    </source>
</evidence>
<evidence type="ECO:0000256" key="10">
    <source>
        <dbReference type="ARBA" id="ARBA00023180"/>
    </source>
</evidence>
<dbReference type="CDD" id="cd18577">
    <property type="entry name" value="ABC_6TM_Pgp_ABCB1_D1_like"/>
    <property type="match status" value="1"/>
</dbReference>